<evidence type="ECO:0000313" key="4">
    <source>
        <dbReference type="Proteomes" id="UP000283587"/>
    </source>
</evidence>
<dbReference type="Pfam" id="PF09994">
    <property type="entry name" value="T6SS_Tle1-like_cat"/>
    <property type="match status" value="1"/>
</dbReference>
<dbReference type="Proteomes" id="UP000283587">
    <property type="component" value="Unassembled WGS sequence"/>
</dbReference>
<organism evidence="3 4">
    <name type="scientific">Paracoccus siganidrum</name>
    <dbReference type="NCBI Taxonomy" id="1276757"/>
    <lineage>
        <taxon>Bacteria</taxon>
        <taxon>Pseudomonadati</taxon>
        <taxon>Pseudomonadota</taxon>
        <taxon>Alphaproteobacteria</taxon>
        <taxon>Rhodobacterales</taxon>
        <taxon>Paracoccaceae</taxon>
        <taxon>Paracoccus</taxon>
    </lineage>
</organism>
<keyword evidence="4" id="KW-1185">Reference proteome</keyword>
<dbReference type="OrthoDB" id="4378831at2"/>
<dbReference type="InterPro" id="IPR018712">
    <property type="entry name" value="Tle1-like_cat"/>
</dbReference>
<dbReference type="AlphaFoldDB" id="A0A419A9D3"/>
<dbReference type="EMBL" id="QZEW01000021">
    <property type="protein sequence ID" value="RJL18844.1"/>
    <property type="molecule type" value="Genomic_DNA"/>
</dbReference>
<feature type="domain" description="T6SS Phospholipase effector Tle1-like catalytic" evidence="2">
    <location>
        <begin position="192"/>
        <end position="276"/>
    </location>
</feature>
<evidence type="ECO:0000313" key="3">
    <source>
        <dbReference type="EMBL" id="RJL18844.1"/>
    </source>
</evidence>
<comment type="caution">
    <text evidence="3">The sequence shown here is derived from an EMBL/GenBank/DDBJ whole genome shotgun (WGS) entry which is preliminary data.</text>
</comment>
<protein>
    <submittedName>
        <fullName evidence="3">DUF2235 domain-containing protein</fullName>
    </submittedName>
</protein>
<evidence type="ECO:0000256" key="1">
    <source>
        <dbReference type="SAM" id="MobiDB-lite"/>
    </source>
</evidence>
<evidence type="ECO:0000259" key="2">
    <source>
        <dbReference type="Pfam" id="PF09994"/>
    </source>
</evidence>
<dbReference type="RefSeq" id="WP_119897356.1">
    <property type="nucleotide sequence ID" value="NZ_QNRC01000005.1"/>
</dbReference>
<accession>A0A419A9D3</accession>
<sequence length="464" mass="50588">MTSLTEIDALATTAAATAGLGGELGNIRQNCPETTLEIGMFFDGTLNNRFNVLSRARQDDSYQNALSNVALLYALYKNRPELDERNACGGIARRFRSLYVEGIGSTAGQADSMTGYAFGTGATGVDRRVMVAFNDAIRLIRDAGGPAQLGKVVFDVFGFSRGAAGARYFVNCVRARRFAFAGAGILLPPGIDYEIRFVGIFDTVAAIGNALTDNTGIENINLRRDQARKIHHITAMDEYRMNFSLNHNLPGGGDSQAMPGAHSDIGGGYRDPGDRAPLGRETTRYFGSREAAEAAQRQARAEDAAPGAHTAAEQVWVDEGWIRANETQGGIRRVFGPIEERIIPTRFGVIRRHSYTEHLMLERPWVRIGLSRVPLHVMHQIATAQGAALLPLRTSDPNYVIPEGLRPHVAAIRSGSLSRAQHRAILRDYGHVSAKTGNVGDWAGHRPRTDHRRVVYANRPGEAV</sequence>
<reference evidence="4" key="1">
    <citation type="submission" date="2018-09" db="EMBL/GenBank/DDBJ databases">
        <title>Paracoccus onubensis nov. sp. a moderate halophilic bacterium isolated from Gruta de las Maravillas (Aracena, Spain).</title>
        <authorList>
            <person name="Jurado V."/>
            <person name="Gutierrez-Patricio S."/>
            <person name="Gonzalez-Pimentel J.L."/>
            <person name="Miller A.Z."/>
            <person name="Laiz L."/>
            <person name="Saiz-Jimenez C."/>
        </authorList>
    </citation>
    <scope>NUCLEOTIDE SEQUENCE [LARGE SCALE GENOMIC DNA]</scope>
    <source>
        <strain evidence="4">DSM 26381</strain>
    </source>
</reference>
<dbReference type="PANTHER" id="PTHR33840">
    <property type="match status" value="1"/>
</dbReference>
<name>A0A419A9D3_9RHOB</name>
<feature type="region of interest" description="Disordered" evidence="1">
    <location>
        <begin position="288"/>
        <end position="309"/>
    </location>
</feature>
<gene>
    <name evidence="3" type="ORF">D3P05_06465</name>
</gene>
<dbReference type="PANTHER" id="PTHR33840:SF1">
    <property type="entry name" value="TLE1 PHOSPHOLIPASE DOMAIN-CONTAINING PROTEIN"/>
    <property type="match status" value="1"/>
</dbReference>
<proteinExistence type="predicted"/>